<dbReference type="InterPro" id="IPR008920">
    <property type="entry name" value="TF_FadR/GntR_C"/>
</dbReference>
<keyword evidence="3" id="KW-0804">Transcription</keyword>
<keyword evidence="1" id="KW-0805">Transcription regulation</keyword>
<dbReference type="Proteomes" id="UP001196870">
    <property type="component" value="Unassembled WGS sequence"/>
</dbReference>
<evidence type="ECO:0000259" key="4">
    <source>
        <dbReference type="PROSITE" id="PS50949"/>
    </source>
</evidence>
<dbReference type="Pfam" id="PF00392">
    <property type="entry name" value="GntR"/>
    <property type="match status" value="1"/>
</dbReference>
<dbReference type="InterPro" id="IPR011711">
    <property type="entry name" value="GntR_C"/>
</dbReference>
<dbReference type="RefSeq" id="WP_211850308.1">
    <property type="nucleotide sequence ID" value="NZ_JAAGBB010000001.1"/>
</dbReference>
<organism evidence="5 6">
    <name type="scientific">Plastoroseomonas hellenica</name>
    <dbReference type="NCBI Taxonomy" id="2687306"/>
    <lineage>
        <taxon>Bacteria</taxon>
        <taxon>Pseudomonadati</taxon>
        <taxon>Pseudomonadota</taxon>
        <taxon>Alphaproteobacteria</taxon>
        <taxon>Acetobacterales</taxon>
        <taxon>Acetobacteraceae</taxon>
        <taxon>Plastoroseomonas</taxon>
    </lineage>
</organism>
<dbReference type="PANTHER" id="PTHR43537:SF24">
    <property type="entry name" value="GLUCONATE OPERON TRANSCRIPTIONAL REPRESSOR"/>
    <property type="match status" value="1"/>
</dbReference>
<evidence type="ECO:0000313" key="5">
    <source>
        <dbReference type="EMBL" id="MBR0662819.1"/>
    </source>
</evidence>
<evidence type="ECO:0000256" key="2">
    <source>
        <dbReference type="ARBA" id="ARBA00023125"/>
    </source>
</evidence>
<keyword evidence="2" id="KW-0238">DNA-binding</keyword>
<sequence>MTFDPAAHTVDDRRSRATTSAAEFAFQHVWRAISHGAIAPGSTVTEEGLAAGIFVSRTPLRDAIRRLETLGLLIREPSRGLRVAQLTMRDMLDLSATREALEALFAASAARRVAAGEVDLTRLRSIHERLRAVHAIGDADLALAVGIDFHEELRSLADNRPARLLHEQVLLAFERYRYLARQAPARPEGVLHEHTAILEALAAGDAEGAETRMRRHIAAGRALYAEVLSGLL</sequence>
<dbReference type="SUPFAM" id="SSF46785">
    <property type="entry name" value="Winged helix' DNA-binding domain"/>
    <property type="match status" value="1"/>
</dbReference>
<comment type="caution">
    <text evidence="5">The sequence shown here is derived from an EMBL/GenBank/DDBJ whole genome shotgun (WGS) entry which is preliminary data.</text>
</comment>
<dbReference type="InterPro" id="IPR036388">
    <property type="entry name" value="WH-like_DNA-bd_sf"/>
</dbReference>
<evidence type="ECO:0000313" key="6">
    <source>
        <dbReference type="Proteomes" id="UP001196870"/>
    </source>
</evidence>
<dbReference type="SUPFAM" id="SSF48008">
    <property type="entry name" value="GntR ligand-binding domain-like"/>
    <property type="match status" value="1"/>
</dbReference>
<evidence type="ECO:0000256" key="1">
    <source>
        <dbReference type="ARBA" id="ARBA00023015"/>
    </source>
</evidence>
<evidence type="ECO:0000256" key="3">
    <source>
        <dbReference type="ARBA" id="ARBA00023163"/>
    </source>
</evidence>
<dbReference type="EMBL" id="JAAGBB010000001">
    <property type="protein sequence ID" value="MBR0662819.1"/>
    <property type="molecule type" value="Genomic_DNA"/>
</dbReference>
<feature type="domain" description="HTH gntR-type" evidence="4">
    <location>
        <begin position="19"/>
        <end position="86"/>
    </location>
</feature>
<dbReference type="Pfam" id="PF07729">
    <property type="entry name" value="FCD"/>
    <property type="match status" value="1"/>
</dbReference>
<name>A0ABS5ER99_9PROT</name>
<protein>
    <submittedName>
        <fullName evidence="5">GntR family transcriptional regulator</fullName>
    </submittedName>
</protein>
<dbReference type="InterPro" id="IPR036390">
    <property type="entry name" value="WH_DNA-bd_sf"/>
</dbReference>
<dbReference type="PANTHER" id="PTHR43537">
    <property type="entry name" value="TRANSCRIPTIONAL REGULATOR, GNTR FAMILY"/>
    <property type="match status" value="1"/>
</dbReference>
<dbReference type="SMART" id="SM00345">
    <property type="entry name" value="HTH_GNTR"/>
    <property type="match status" value="1"/>
</dbReference>
<dbReference type="InterPro" id="IPR000524">
    <property type="entry name" value="Tscrpt_reg_HTH_GntR"/>
</dbReference>
<dbReference type="Gene3D" id="1.10.10.10">
    <property type="entry name" value="Winged helix-like DNA-binding domain superfamily/Winged helix DNA-binding domain"/>
    <property type="match status" value="1"/>
</dbReference>
<dbReference type="Gene3D" id="1.20.120.530">
    <property type="entry name" value="GntR ligand-binding domain-like"/>
    <property type="match status" value="1"/>
</dbReference>
<dbReference type="PROSITE" id="PS50949">
    <property type="entry name" value="HTH_GNTR"/>
    <property type="match status" value="1"/>
</dbReference>
<gene>
    <name evidence="5" type="ORF">GXW71_00485</name>
</gene>
<accession>A0ABS5ER99</accession>
<reference evidence="6" key="1">
    <citation type="journal article" date="2021" name="Syst. Appl. Microbiol.">
        <title>Roseomonas hellenica sp. nov., isolated from roots of wild-growing Alkanna tinctoria.</title>
        <authorList>
            <person name="Rat A."/>
            <person name="Naranjo H.D."/>
            <person name="Lebbe L."/>
            <person name="Cnockaert M."/>
            <person name="Krigas N."/>
            <person name="Grigoriadou K."/>
            <person name="Maloupa E."/>
            <person name="Willems A."/>
        </authorList>
    </citation>
    <scope>NUCLEOTIDE SEQUENCE [LARGE SCALE GENOMIC DNA]</scope>
    <source>
        <strain evidence="6">LMG 31523</strain>
    </source>
</reference>
<keyword evidence="6" id="KW-1185">Reference proteome</keyword>
<proteinExistence type="predicted"/>
<dbReference type="SMART" id="SM00895">
    <property type="entry name" value="FCD"/>
    <property type="match status" value="1"/>
</dbReference>